<keyword evidence="3" id="KW-1185">Reference proteome</keyword>
<evidence type="ECO:0000313" key="2">
    <source>
        <dbReference type="EMBL" id="KAF0317487.1"/>
    </source>
</evidence>
<dbReference type="AlphaFoldDB" id="A0A8H3W1B2"/>
<reference evidence="2 3" key="1">
    <citation type="submission" date="2019-12" db="EMBL/GenBank/DDBJ databases">
        <title>A genome sequence resource for the geographically widespread anthracnose pathogen Colletotrichum asianum.</title>
        <authorList>
            <person name="Meng Y."/>
        </authorList>
    </citation>
    <scope>NUCLEOTIDE SEQUENCE [LARGE SCALE GENOMIC DNA]</scope>
    <source>
        <strain evidence="2 3">ICMP 18580</strain>
    </source>
</reference>
<gene>
    <name evidence="2" type="ORF">GQ607_015239</name>
</gene>
<sequence>MSDNSLHLVDLSRNSCVDAGSQQGAPPGRKLRRKKLEGKKDCVDAEQENDFVFFDRPDTAMDWDIVDTQSNDPDRICKENSNFSGGQSCGELNAEPEMEENNEFWTTCETCRVTSWNDGVHWCKNEDDSWITEMETDLDDLSVHSGLWHATKCVNTPSPAPDPNHEYSELLGATESAKSTGTRPSIPIFFLEECELGNAQPFYADNDVTQTEQAATKDKSPSPSRIPRLTKTMSLSSNTDVSSKILGESKTCSHSYFAGHRVLRRALPPPSGGRATYRRCEACL</sequence>
<protein>
    <submittedName>
        <fullName evidence="2">Uncharacterized protein</fullName>
    </submittedName>
</protein>
<organism evidence="2 3">
    <name type="scientific">Colletotrichum asianum</name>
    <dbReference type="NCBI Taxonomy" id="702518"/>
    <lineage>
        <taxon>Eukaryota</taxon>
        <taxon>Fungi</taxon>
        <taxon>Dikarya</taxon>
        <taxon>Ascomycota</taxon>
        <taxon>Pezizomycotina</taxon>
        <taxon>Sordariomycetes</taxon>
        <taxon>Hypocreomycetidae</taxon>
        <taxon>Glomerellales</taxon>
        <taxon>Glomerellaceae</taxon>
        <taxon>Colletotrichum</taxon>
        <taxon>Colletotrichum gloeosporioides species complex</taxon>
    </lineage>
</organism>
<evidence type="ECO:0000313" key="3">
    <source>
        <dbReference type="Proteomes" id="UP000434172"/>
    </source>
</evidence>
<dbReference type="EMBL" id="WOWK01000129">
    <property type="protein sequence ID" value="KAF0317487.1"/>
    <property type="molecule type" value="Genomic_DNA"/>
</dbReference>
<comment type="caution">
    <text evidence="2">The sequence shown here is derived from an EMBL/GenBank/DDBJ whole genome shotgun (WGS) entry which is preliminary data.</text>
</comment>
<proteinExistence type="predicted"/>
<name>A0A8H3W1B2_9PEZI</name>
<dbReference type="OrthoDB" id="4792532at2759"/>
<feature type="region of interest" description="Disordered" evidence="1">
    <location>
        <begin position="16"/>
        <end position="39"/>
    </location>
</feature>
<feature type="region of interest" description="Disordered" evidence="1">
    <location>
        <begin position="210"/>
        <end position="229"/>
    </location>
</feature>
<evidence type="ECO:0000256" key="1">
    <source>
        <dbReference type="SAM" id="MobiDB-lite"/>
    </source>
</evidence>
<accession>A0A8H3W1B2</accession>
<dbReference type="Proteomes" id="UP000434172">
    <property type="component" value="Unassembled WGS sequence"/>
</dbReference>